<dbReference type="AlphaFoldDB" id="A0AA38GVJ0"/>
<evidence type="ECO:0000256" key="1">
    <source>
        <dbReference type="SAM" id="MobiDB-lite"/>
    </source>
</evidence>
<name>A0AA38GVJ0_TAXCH</name>
<feature type="compositionally biased region" description="Basic and acidic residues" evidence="1">
    <location>
        <begin position="14"/>
        <end position="23"/>
    </location>
</feature>
<protein>
    <submittedName>
        <fullName evidence="2">Uncharacterized protein</fullName>
    </submittedName>
</protein>
<reference evidence="2 3" key="1">
    <citation type="journal article" date="2021" name="Nat. Plants">
        <title>The Taxus genome provides insights into paclitaxel biosynthesis.</title>
        <authorList>
            <person name="Xiong X."/>
            <person name="Gou J."/>
            <person name="Liao Q."/>
            <person name="Li Y."/>
            <person name="Zhou Q."/>
            <person name="Bi G."/>
            <person name="Li C."/>
            <person name="Du R."/>
            <person name="Wang X."/>
            <person name="Sun T."/>
            <person name="Guo L."/>
            <person name="Liang H."/>
            <person name="Lu P."/>
            <person name="Wu Y."/>
            <person name="Zhang Z."/>
            <person name="Ro D.K."/>
            <person name="Shang Y."/>
            <person name="Huang S."/>
            <person name="Yan J."/>
        </authorList>
    </citation>
    <scope>NUCLEOTIDE SEQUENCE [LARGE SCALE GENOMIC DNA]</scope>
    <source>
        <strain evidence="2">Ta-2019</strain>
    </source>
</reference>
<comment type="caution">
    <text evidence="2">The sequence shown here is derived from an EMBL/GenBank/DDBJ whole genome shotgun (WGS) entry which is preliminary data.</text>
</comment>
<organism evidence="2 3">
    <name type="scientific">Taxus chinensis</name>
    <name type="common">Chinese yew</name>
    <name type="synonym">Taxus wallichiana var. chinensis</name>
    <dbReference type="NCBI Taxonomy" id="29808"/>
    <lineage>
        <taxon>Eukaryota</taxon>
        <taxon>Viridiplantae</taxon>
        <taxon>Streptophyta</taxon>
        <taxon>Embryophyta</taxon>
        <taxon>Tracheophyta</taxon>
        <taxon>Spermatophyta</taxon>
        <taxon>Pinopsida</taxon>
        <taxon>Pinidae</taxon>
        <taxon>Conifers II</taxon>
        <taxon>Cupressales</taxon>
        <taxon>Taxaceae</taxon>
        <taxon>Taxus</taxon>
    </lineage>
</organism>
<feature type="non-terminal residue" evidence="2">
    <location>
        <position position="1"/>
    </location>
</feature>
<accession>A0AA38GVJ0</accession>
<dbReference type="Proteomes" id="UP000824469">
    <property type="component" value="Unassembled WGS sequence"/>
</dbReference>
<feature type="region of interest" description="Disordered" evidence="1">
    <location>
        <begin position="1"/>
        <end position="25"/>
    </location>
</feature>
<evidence type="ECO:0000313" key="2">
    <source>
        <dbReference type="EMBL" id="KAH9329843.1"/>
    </source>
</evidence>
<sequence length="146" mass="15817">MDRFGFLQTAAHNNGDDKTKNNDGRGTLHIAKDFTKSTNRGRDAGQVHGCLIDDTQMHRASETIAGSTGSKAPRLSGNNGGLNQTQIDKYAFCGGVVAPQRDRVGKGASTKNTSFKDALNDLEVYGPNFLYFMIESPSNGLRYSLK</sequence>
<dbReference type="EMBL" id="JAHRHJ020000001">
    <property type="protein sequence ID" value="KAH9329843.1"/>
    <property type="molecule type" value="Genomic_DNA"/>
</dbReference>
<evidence type="ECO:0000313" key="3">
    <source>
        <dbReference type="Proteomes" id="UP000824469"/>
    </source>
</evidence>
<keyword evidence="3" id="KW-1185">Reference proteome</keyword>
<proteinExistence type="predicted"/>
<gene>
    <name evidence="2" type="ORF">KI387_001951</name>
</gene>